<dbReference type="RefSeq" id="WP_104057666.1">
    <property type="nucleotide sequence ID" value="NZ_PREZ01000003.1"/>
</dbReference>
<evidence type="ECO:0000313" key="4">
    <source>
        <dbReference type="Proteomes" id="UP000239047"/>
    </source>
</evidence>
<protein>
    <recommendedName>
        <fullName evidence="2">YhfM-like domain-containing protein</fullName>
    </recommendedName>
</protein>
<evidence type="ECO:0000259" key="2">
    <source>
        <dbReference type="Pfam" id="PF26353"/>
    </source>
</evidence>
<dbReference type="InterPro" id="IPR058780">
    <property type="entry name" value="YhfM-like_dom"/>
</dbReference>
<feature type="domain" description="YhfM-like" evidence="2">
    <location>
        <begin position="44"/>
        <end position="130"/>
    </location>
</feature>
<dbReference type="AlphaFoldDB" id="A0A2S5GD03"/>
<dbReference type="Pfam" id="PF26353">
    <property type="entry name" value="YhfM"/>
    <property type="match status" value="1"/>
</dbReference>
<proteinExistence type="predicted"/>
<evidence type="ECO:0000313" key="3">
    <source>
        <dbReference type="EMBL" id="PPA70917.1"/>
    </source>
</evidence>
<comment type="caution">
    <text evidence="3">The sequence shown here is derived from an EMBL/GenBank/DDBJ whole genome shotgun (WGS) entry which is preliminary data.</text>
</comment>
<gene>
    <name evidence="3" type="ORF">C4B60_09015</name>
</gene>
<feature type="chain" id="PRO_5039465105" description="YhfM-like domain-containing protein" evidence="1">
    <location>
        <begin position="22"/>
        <end position="131"/>
    </location>
</feature>
<dbReference type="Proteomes" id="UP000239047">
    <property type="component" value="Unassembled WGS sequence"/>
</dbReference>
<dbReference type="OrthoDB" id="2452500at2"/>
<feature type="signal peptide" evidence="1">
    <location>
        <begin position="1"/>
        <end position="21"/>
    </location>
</feature>
<evidence type="ECO:0000256" key="1">
    <source>
        <dbReference type="SAM" id="SignalP"/>
    </source>
</evidence>
<name>A0A2S5GD03_9BACL</name>
<keyword evidence="4" id="KW-1185">Reference proteome</keyword>
<organism evidence="3 4">
    <name type="scientific">Jeotgalibacillus proteolyticus</name>
    <dbReference type="NCBI Taxonomy" id="2082395"/>
    <lineage>
        <taxon>Bacteria</taxon>
        <taxon>Bacillati</taxon>
        <taxon>Bacillota</taxon>
        <taxon>Bacilli</taxon>
        <taxon>Bacillales</taxon>
        <taxon>Caryophanaceae</taxon>
        <taxon>Jeotgalibacillus</taxon>
    </lineage>
</organism>
<keyword evidence="1" id="KW-0732">Signal</keyword>
<accession>A0A2S5GD03</accession>
<sequence>MKKTVFAALALFFALAGIILASSTFSKIDHATIQYWSPDTGGYGDESYITDKSSLKEIREIMNKARHEKRQSEKAQSANIRMTLVYEDNREEKIYLWKESGQFTIFTSGERDGTYYLSDGDATKGLENLLK</sequence>
<reference evidence="3 4" key="1">
    <citation type="submission" date="2018-02" db="EMBL/GenBank/DDBJ databases">
        <title>Jeotgalibacillus proteolyticum sp. nov. a protease producing bacterium isolated from ocean sediments of Laizhou Bay.</title>
        <authorList>
            <person name="Li Y."/>
        </authorList>
    </citation>
    <scope>NUCLEOTIDE SEQUENCE [LARGE SCALE GENOMIC DNA]</scope>
    <source>
        <strain evidence="3 4">22-7</strain>
    </source>
</reference>
<dbReference type="EMBL" id="PREZ01000003">
    <property type="protein sequence ID" value="PPA70917.1"/>
    <property type="molecule type" value="Genomic_DNA"/>
</dbReference>